<sequence>MIRYHIFLVEDDVYFDFFYKTDLLNYFFTNYMEKPSREDLKKQFNYITCPIPHEEFDQTKQNVYLSERIITVFSNQPLIMDNHFLTQLEKLDRHCFIVDHSNNKYGWLTPKKNQLNWSNTAKHFAINQLYNQSIN</sequence>
<dbReference type="InterPro" id="IPR019683">
    <property type="entry name" value="SirA"/>
</dbReference>
<dbReference type="RefSeq" id="WP_344910404.1">
    <property type="nucleotide sequence ID" value="NZ_BAABDL010000039.1"/>
</dbReference>
<evidence type="ECO:0000313" key="1">
    <source>
        <dbReference type="EMBL" id="GAA4063037.1"/>
    </source>
</evidence>
<dbReference type="InterPro" id="IPR038449">
    <property type="entry name" value="SirA_sf"/>
</dbReference>
<protein>
    <recommendedName>
        <fullName evidence="3">Sporulation inhibitor of replication protein SirA</fullName>
    </recommendedName>
</protein>
<gene>
    <name evidence="1" type="ORF">GCM10022410_07200</name>
</gene>
<keyword evidence="2" id="KW-1185">Reference proteome</keyword>
<dbReference type="Pfam" id="PF10747">
    <property type="entry name" value="SirA"/>
    <property type="match status" value="1"/>
</dbReference>
<proteinExistence type="predicted"/>
<name>A0ABP7VAV9_9BACI</name>
<evidence type="ECO:0000313" key="2">
    <source>
        <dbReference type="Proteomes" id="UP001501734"/>
    </source>
</evidence>
<dbReference type="EMBL" id="BAABDL010000039">
    <property type="protein sequence ID" value="GAA4063037.1"/>
    <property type="molecule type" value="Genomic_DNA"/>
</dbReference>
<reference evidence="2" key="1">
    <citation type="journal article" date="2019" name="Int. J. Syst. Evol. Microbiol.">
        <title>The Global Catalogue of Microorganisms (GCM) 10K type strain sequencing project: providing services to taxonomists for standard genome sequencing and annotation.</title>
        <authorList>
            <consortium name="The Broad Institute Genomics Platform"/>
            <consortium name="The Broad Institute Genome Sequencing Center for Infectious Disease"/>
            <person name="Wu L."/>
            <person name="Ma J."/>
        </authorList>
    </citation>
    <scope>NUCLEOTIDE SEQUENCE [LARGE SCALE GENOMIC DNA]</scope>
    <source>
        <strain evidence="2">JCM 17250</strain>
    </source>
</reference>
<dbReference type="Gene3D" id="3.30.310.250">
    <property type="entry name" value="Sporulation inhibitor of replication protein SirA"/>
    <property type="match status" value="2"/>
</dbReference>
<comment type="caution">
    <text evidence="1">The sequence shown here is derived from an EMBL/GenBank/DDBJ whole genome shotgun (WGS) entry which is preliminary data.</text>
</comment>
<evidence type="ECO:0008006" key="3">
    <source>
        <dbReference type="Google" id="ProtNLM"/>
    </source>
</evidence>
<accession>A0ABP7VAV9</accession>
<organism evidence="1 2">
    <name type="scientific">Amphibacillus indicireducens</name>
    <dbReference type="NCBI Taxonomy" id="1076330"/>
    <lineage>
        <taxon>Bacteria</taxon>
        <taxon>Bacillati</taxon>
        <taxon>Bacillota</taxon>
        <taxon>Bacilli</taxon>
        <taxon>Bacillales</taxon>
        <taxon>Bacillaceae</taxon>
        <taxon>Amphibacillus</taxon>
    </lineage>
</organism>
<dbReference type="Proteomes" id="UP001501734">
    <property type="component" value="Unassembled WGS sequence"/>
</dbReference>